<accession>A0A1X9LQ26</accession>
<dbReference type="GO" id="GO:0071269">
    <property type="term" value="P:L-homocysteine biosynthetic process"/>
    <property type="evidence" value="ECO:0007669"/>
    <property type="project" value="TreeGrafter"/>
</dbReference>
<evidence type="ECO:0000256" key="8">
    <source>
        <dbReference type="ARBA" id="ARBA00052699"/>
    </source>
</evidence>
<dbReference type="STRING" id="1619308.B5808_08145"/>
<comment type="catalytic activity">
    <reaction evidence="7">
        <text>L-homocysteine + H2O = 2-oxobutanoate + hydrogen sulfide + NH4(+) + H(+)</text>
        <dbReference type="Rhea" id="RHEA:14501"/>
        <dbReference type="ChEBI" id="CHEBI:15377"/>
        <dbReference type="ChEBI" id="CHEBI:15378"/>
        <dbReference type="ChEBI" id="CHEBI:16763"/>
        <dbReference type="ChEBI" id="CHEBI:28938"/>
        <dbReference type="ChEBI" id="CHEBI:29919"/>
        <dbReference type="ChEBI" id="CHEBI:58199"/>
        <dbReference type="EC" id="4.4.1.2"/>
    </reaction>
    <physiologicalReaction direction="left-to-right" evidence="7">
        <dbReference type="Rhea" id="RHEA:14502"/>
    </physiologicalReaction>
</comment>
<comment type="similarity">
    <text evidence="2 10">Belongs to the trans-sulfuration enzymes family.</text>
</comment>
<evidence type="ECO:0000256" key="4">
    <source>
        <dbReference type="ARBA" id="ARBA00022898"/>
    </source>
</evidence>
<dbReference type="GO" id="GO:0006535">
    <property type="term" value="P:cysteine biosynthetic process from serine"/>
    <property type="evidence" value="ECO:0007669"/>
    <property type="project" value="TreeGrafter"/>
</dbReference>
<dbReference type="InterPro" id="IPR015422">
    <property type="entry name" value="PyrdxlP-dep_Trfase_small"/>
</dbReference>
<evidence type="ECO:0000256" key="9">
    <source>
        <dbReference type="PIRSR" id="PIRSR001434-2"/>
    </source>
</evidence>
<evidence type="ECO:0000313" key="12">
    <source>
        <dbReference type="Proteomes" id="UP000192775"/>
    </source>
</evidence>
<evidence type="ECO:0000256" key="2">
    <source>
        <dbReference type="ARBA" id="ARBA00009077"/>
    </source>
</evidence>
<dbReference type="InterPro" id="IPR006235">
    <property type="entry name" value="OAc-hSer/O-AcSer_sulfhydrylase"/>
</dbReference>
<name>A0A1X9LQ26_9MICO</name>
<dbReference type="GO" id="GO:0019346">
    <property type="term" value="P:transsulfuration"/>
    <property type="evidence" value="ECO:0007669"/>
    <property type="project" value="InterPro"/>
</dbReference>
<evidence type="ECO:0000256" key="1">
    <source>
        <dbReference type="ARBA" id="ARBA00001933"/>
    </source>
</evidence>
<keyword evidence="12" id="KW-1185">Reference proteome</keyword>
<dbReference type="GO" id="GO:0047982">
    <property type="term" value="F:homocysteine desulfhydrase activity"/>
    <property type="evidence" value="ECO:0007669"/>
    <property type="project" value="UniProtKB-EC"/>
</dbReference>
<protein>
    <recommendedName>
        <fullName evidence="5">homocysteine desulfhydrase</fullName>
        <ecNumber evidence="5">4.4.1.2</ecNumber>
    </recommendedName>
    <alternativeName>
        <fullName evidence="6">Homocysteine desulfhydrase</fullName>
    </alternativeName>
</protein>
<dbReference type="GO" id="GO:0003961">
    <property type="term" value="F:O-acetylhomoserine aminocarboxypropyltransferase activity"/>
    <property type="evidence" value="ECO:0007669"/>
    <property type="project" value="TreeGrafter"/>
</dbReference>
<evidence type="ECO:0000256" key="10">
    <source>
        <dbReference type="RuleBase" id="RU362118"/>
    </source>
</evidence>
<dbReference type="InterPro" id="IPR015424">
    <property type="entry name" value="PyrdxlP-dep_Trfase"/>
</dbReference>
<organism evidence="11 12">
    <name type="scientific">Cnuibacter physcomitrellae</name>
    <dbReference type="NCBI Taxonomy" id="1619308"/>
    <lineage>
        <taxon>Bacteria</taxon>
        <taxon>Bacillati</taxon>
        <taxon>Actinomycetota</taxon>
        <taxon>Actinomycetes</taxon>
        <taxon>Micrococcales</taxon>
        <taxon>Microbacteriaceae</taxon>
        <taxon>Cnuibacter</taxon>
    </lineage>
</organism>
<evidence type="ECO:0000313" key="11">
    <source>
        <dbReference type="EMBL" id="ARJ07286.1"/>
    </source>
</evidence>
<dbReference type="Pfam" id="PF01053">
    <property type="entry name" value="Cys_Met_Meta_PP"/>
    <property type="match status" value="1"/>
</dbReference>
<dbReference type="PANTHER" id="PTHR43797:SF2">
    <property type="entry name" value="HOMOCYSTEINE_CYSTEINE SYNTHASE"/>
    <property type="match status" value="1"/>
</dbReference>
<evidence type="ECO:0000256" key="3">
    <source>
        <dbReference type="ARBA" id="ARBA00022679"/>
    </source>
</evidence>
<comment type="cofactor">
    <cofactor evidence="1 10">
        <name>pyridoxal 5'-phosphate</name>
        <dbReference type="ChEBI" id="CHEBI:597326"/>
    </cofactor>
</comment>
<dbReference type="Proteomes" id="UP000192775">
    <property type="component" value="Chromosome"/>
</dbReference>
<dbReference type="CDD" id="cd00614">
    <property type="entry name" value="CGS_like"/>
    <property type="match status" value="1"/>
</dbReference>
<dbReference type="KEGG" id="cphy:B5808_08145"/>
<dbReference type="GO" id="GO:0018826">
    <property type="term" value="F:methionine gamma-lyase activity"/>
    <property type="evidence" value="ECO:0007669"/>
    <property type="project" value="UniProtKB-EC"/>
</dbReference>
<proteinExistence type="inferred from homology"/>
<dbReference type="EC" id="4.4.1.2" evidence="5"/>
<dbReference type="PANTHER" id="PTHR43797">
    <property type="entry name" value="HOMOCYSTEINE/CYSTEINE SYNTHASE"/>
    <property type="match status" value="1"/>
</dbReference>
<keyword evidence="3 11" id="KW-0808">Transferase</keyword>
<dbReference type="InterPro" id="IPR015421">
    <property type="entry name" value="PyrdxlP-dep_Trfase_major"/>
</dbReference>
<dbReference type="GO" id="GO:0005737">
    <property type="term" value="C:cytoplasm"/>
    <property type="evidence" value="ECO:0007669"/>
    <property type="project" value="TreeGrafter"/>
</dbReference>
<dbReference type="Gene3D" id="3.40.640.10">
    <property type="entry name" value="Type I PLP-dependent aspartate aminotransferase-like (Major domain)"/>
    <property type="match status" value="1"/>
</dbReference>
<dbReference type="SUPFAM" id="SSF53383">
    <property type="entry name" value="PLP-dependent transferases"/>
    <property type="match status" value="1"/>
</dbReference>
<dbReference type="FunFam" id="3.40.640.10:FF:000046">
    <property type="entry name" value="Cystathionine gamma-lyase"/>
    <property type="match status" value="1"/>
</dbReference>
<dbReference type="AlphaFoldDB" id="A0A1X9LQ26"/>
<dbReference type="GO" id="GO:0004124">
    <property type="term" value="F:cysteine synthase activity"/>
    <property type="evidence" value="ECO:0007669"/>
    <property type="project" value="TreeGrafter"/>
</dbReference>
<evidence type="ECO:0000256" key="5">
    <source>
        <dbReference type="ARBA" id="ARBA00047175"/>
    </source>
</evidence>
<reference evidence="11 12" key="1">
    <citation type="submission" date="2017-04" db="EMBL/GenBank/DDBJ databases">
        <authorList>
            <person name="Afonso C.L."/>
            <person name="Miller P.J."/>
            <person name="Scott M.A."/>
            <person name="Spackman E."/>
            <person name="Goraichik I."/>
            <person name="Dimitrov K.M."/>
            <person name="Suarez D.L."/>
            <person name="Swayne D.E."/>
        </authorList>
    </citation>
    <scope>NUCLEOTIDE SEQUENCE [LARGE SCALE GENOMIC DNA]</scope>
    <source>
        <strain evidence="12">XA(T)</strain>
    </source>
</reference>
<dbReference type="PIRSF" id="PIRSF001434">
    <property type="entry name" value="CGS"/>
    <property type="match status" value="1"/>
</dbReference>
<sequence>MHAGEQPEPGHGSRVTPIHLANAFRFESFDQTHGRFAGTDEGQLYSRHLNPTNAVAEGRIASLEAGAGAVVVGSGTAAISTTLIALLEAGDRFVSTASIYSGTQILFDRALKRLGIGVDYVHDWHDPAEWAAAIGPSTKAVFTETIPNPKNDIVDVELVARIAADAGIPLVVDNTVATPYLVRPLELGASIVVHSSTKFLAGHGAGISGAVVDGGTFDWRGSPRAYPLLTDPQSPGAPSFLDRLGPRHAFAGYLRLTAVNDLGPALSPFTGFLLQQGIETLSLRMERHLENAVAVARWLADQPEVESVDYAGLPGHPDHALAERLYGGRTGSVFAFTVAGGLDGARILIDRLQVFSRMTNIGDTRSMAIHPGTTTHLSFDDERRARLGIPPGLIRLSIGIETLDDLIADLRHGLDAVAAAGLAATEDHVLVGGHR</sequence>
<keyword evidence="4 9" id="KW-0663">Pyridoxal phosphate</keyword>
<comment type="catalytic activity">
    <reaction evidence="8">
        <text>L-methionine + H2O = methanethiol + 2-oxobutanoate + NH4(+)</text>
        <dbReference type="Rhea" id="RHEA:23800"/>
        <dbReference type="ChEBI" id="CHEBI:15377"/>
        <dbReference type="ChEBI" id="CHEBI:16007"/>
        <dbReference type="ChEBI" id="CHEBI:16763"/>
        <dbReference type="ChEBI" id="CHEBI:28938"/>
        <dbReference type="ChEBI" id="CHEBI:57844"/>
        <dbReference type="EC" id="4.4.1.11"/>
    </reaction>
    <physiologicalReaction direction="left-to-right" evidence="8">
        <dbReference type="Rhea" id="RHEA:23801"/>
    </physiologicalReaction>
</comment>
<evidence type="ECO:0000256" key="6">
    <source>
        <dbReference type="ARBA" id="ARBA00047199"/>
    </source>
</evidence>
<dbReference type="EMBL" id="CP020715">
    <property type="protein sequence ID" value="ARJ07286.1"/>
    <property type="molecule type" value="Genomic_DNA"/>
</dbReference>
<gene>
    <name evidence="11" type="ORF">B5808_08145</name>
</gene>
<dbReference type="Gene3D" id="3.90.1150.10">
    <property type="entry name" value="Aspartate Aminotransferase, domain 1"/>
    <property type="match status" value="1"/>
</dbReference>
<dbReference type="InterPro" id="IPR000277">
    <property type="entry name" value="Cys/Met-Metab_PyrdxlP-dep_enz"/>
</dbReference>
<dbReference type="GO" id="GO:0030170">
    <property type="term" value="F:pyridoxal phosphate binding"/>
    <property type="evidence" value="ECO:0007669"/>
    <property type="project" value="InterPro"/>
</dbReference>
<evidence type="ECO:0000256" key="7">
    <source>
        <dbReference type="ARBA" id="ARBA00048780"/>
    </source>
</evidence>
<feature type="modified residue" description="N6-(pyridoxal phosphate)lysine" evidence="9">
    <location>
        <position position="198"/>
    </location>
</feature>